<dbReference type="Proteomes" id="UP000188268">
    <property type="component" value="Unassembled WGS sequence"/>
</dbReference>
<dbReference type="AlphaFoldDB" id="A0A1R3JD38"/>
<proteinExistence type="predicted"/>
<evidence type="ECO:0000313" key="2">
    <source>
        <dbReference type="Proteomes" id="UP000188268"/>
    </source>
</evidence>
<comment type="caution">
    <text evidence="1">The sequence shown here is derived from an EMBL/GenBank/DDBJ whole genome shotgun (WGS) entry which is preliminary data.</text>
</comment>
<keyword evidence="2" id="KW-1185">Reference proteome</keyword>
<protein>
    <submittedName>
        <fullName evidence="1">Uncharacterized protein</fullName>
    </submittedName>
</protein>
<organism evidence="1 2">
    <name type="scientific">Corchorus capsularis</name>
    <name type="common">Jute</name>
    <dbReference type="NCBI Taxonomy" id="210143"/>
    <lineage>
        <taxon>Eukaryota</taxon>
        <taxon>Viridiplantae</taxon>
        <taxon>Streptophyta</taxon>
        <taxon>Embryophyta</taxon>
        <taxon>Tracheophyta</taxon>
        <taxon>Spermatophyta</taxon>
        <taxon>Magnoliopsida</taxon>
        <taxon>eudicotyledons</taxon>
        <taxon>Gunneridae</taxon>
        <taxon>Pentapetalae</taxon>
        <taxon>rosids</taxon>
        <taxon>malvids</taxon>
        <taxon>Malvales</taxon>
        <taxon>Malvaceae</taxon>
        <taxon>Grewioideae</taxon>
        <taxon>Apeibeae</taxon>
        <taxon>Corchorus</taxon>
    </lineage>
</organism>
<gene>
    <name evidence="1" type="ORF">CCACVL1_06762</name>
</gene>
<dbReference type="Gramene" id="OMO92739">
    <property type="protein sequence ID" value="OMO92739"/>
    <property type="gene ID" value="CCACVL1_06762"/>
</dbReference>
<feature type="non-terminal residue" evidence="1">
    <location>
        <position position="1"/>
    </location>
</feature>
<dbReference type="EMBL" id="AWWV01008154">
    <property type="protein sequence ID" value="OMO92739.1"/>
    <property type="molecule type" value="Genomic_DNA"/>
</dbReference>
<name>A0A1R3JD38_COCAP</name>
<evidence type="ECO:0000313" key="1">
    <source>
        <dbReference type="EMBL" id="OMO92739.1"/>
    </source>
</evidence>
<reference evidence="1 2" key="1">
    <citation type="submission" date="2013-09" db="EMBL/GenBank/DDBJ databases">
        <title>Corchorus capsularis genome sequencing.</title>
        <authorList>
            <person name="Alam M."/>
            <person name="Haque M.S."/>
            <person name="Islam M.S."/>
            <person name="Emdad E.M."/>
            <person name="Islam M.M."/>
            <person name="Ahmed B."/>
            <person name="Halim A."/>
            <person name="Hossen Q.M.M."/>
            <person name="Hossain M.Z."/>
            <person name="Ahmed R."/>
            <person name="Khan M.M."/>
            <person name="Islam R."/>
            <person name="Rashid M.M."/>
            <person name="Khan S.A."/>
            <person name="Rahman M.S."/>
            <person name="Alam M."/>
        </authorList>
    </citation>
    <scope>NUCLEOTIDE SEQUENCE [LARGE SCALE GENOMIC DNA]</scope>
    <source>
        <strain evidence="2">cv. CVL-1</strain>
        <tissue evidence="1">Whole seedling</tissue>
    </source>
</reference>
<accession>A0A1R3JD38</accession>
<sequence>VGDLVQIVIRFFSAALPPEFGG</sequence>